<dbReference type="Proteomes" id="UP000000845">
    <property type="component" value="Chromosome"/>
</dbReference>
<dbReference type="Gene3D" id="3.40.50.10750">
    <property type="entry name" value="Isocitrate/Isopropylmalate dehydrogenase-like"/>
    <property type="match status" value="1"/>
</dbReference>
<dbReference type="GO" id="GO:0008959">
    <property type="term" value="F:phosphate acetyltransferase activity"/>
    <property type="evidence" value="ECO:0007669"/>
    <property type="project" value="UniProtKB-EC"/>
</dbReference>
<reference evidence="10 11" key="2">
    <citation type="journal article" date="2010" name="Stand. Genomic Sci.">
        <title>Complete genome sequence of Sebaldella termitidis type strain (NCTC 11300).</title>
        <authorList>
            <person name="Harmon-Smith M."/>
            <person name="Celia L."/>
            <person name="Chertkov O."/>
            <person name="Lapidus A."/>
            <person name="Copeland A."/>
            <person name="Glavina Del Rio T."/>
            <person name="Nolan M."/>
            <person name="Lucas S."/>
            <person name="Tice H."/>
            <person name="Cheng J.F."/>
            <person name="Han C."/>
            <person name="Detter J.C."/>
            <person name="Bruce D."/>
            <person name="Goodwin L."/>
            <person name="Pitluck S."/>
            <person name="Pati A."/>
            <person name="Liolios K."/>
            <person name="Ivanova N."/>
            <person name="Mavromatis K."/>
            <person name="Mikhailova N."/>
            <person name="Chen A."/>
            <person name="Palaniappan K."/>
            <person name="Land M."/>
            <person name="Hauser L."/>
            <person name="Chang Y.J."/>
            <person name="Jeffries C.D."/>
            <person name="Brettin T."/>
            <person name="Goker M."/>
            <person name="Beck B."/>
            <person name="Bristow J."/>
            <person name="Eisen J.A."/>
            <person name="Markowitz V."/>
            <person name="Hugenholtz P."/>
            <person name="Kyrpides N.C."/>
            <person name="Klenk H.P."/>
            <person name="Chen F."/>
        </authorList>
    </citation>
    <scope>NUCLEOTIDE SEQUENCE [LARGE SCALE GENOMIC DNA]</scope>
    <source>
        <strain evidence="11">ATCC 33386 / NCTC 11300</strain>
    </source>
</reference>
<evidence type="ECO:0000256" key="2">
    <source>
        <dbReference type="ARBA" id="ARBA00004989"/>
    </source>
</evidence>
<dbReference type="InterPro" id="IPR050500">
    <property type="entry name" value="Phos_Acetyltrans/Butyryltrans"/>
</dbReference>
<comment type="catalytic activity">
    <reaction evidence="1">
        <text>acetyl-CoA + phosphate = acetyl phosphate + CoA</text>
        <dbReference type="Rhea" id="RHEA:19521"/>
        <dbReference type="ChEBI" id="CHEBI:22191"/>
        <dbReference type="ChEBI" id="CHEBI:43474"/>
        <dbReference type="ChEBI" id="CHEBI:57287"/>
        <dbReference type="ChEBI" id="CHEBI:57288"/>
        <dbReference type="EC" id="2.3.1.8"/>
    </reaction>
</comment>
<proteinExistence type="inferred from homology"/>
<dbReference type="NCBIfam" id="NF007233">
    <property type="entry name" value="PRK09653.1"/>
    <property type="match status" value="1"/>
</dbReference>
<sequence length="334" mass="35773">MSSLMEQIKSKAKDLRKKVVLPETEDTRVIEAAAQLIKEGTVKVVLVGAADEIKASAEKLGVCVEGAEILNPKEYAQMDDFVQELFKLREKKGMTLEKAKKILEHDNLYFGAMLVRKGYAAGMVAGSNSPTADVLRAAIHVVGTKPGLKTVSSSMIMITNTPEYGENGVLIFGDCGVIPKPTSEQLADIAISSAEKARSLVDIKEPKVAMLSFSTYGSASSEDVTRVQEAVEILKSRNVDFKFGGELQFDAAVVPEVSRKKAPNSEVKGEANILIFPDLGAGNIGYKIAQRLAKAEALGPLIQGLAKPIHDLSRGCSVQDIVNVAAITAVESEL</sequence>
<evidence type="ECO:0000256" key="6">
    <source>
        <dbReference type="ARBA" id="ARBA00022679"/>
    </source>
</evidence>
<evidence type="ECO:0000259" key="9">
    <source>
        <dbReference type="Pfam" id="PF01515"/>
    </source>
</evidence>
<dbReference type="PANTHER" id="PTHR43356:SF3">
    <property type="entry name" value="PHOSPHATE ACETYLTRANSFERASE"/>
    <property type="match status" value="1"/>
</dbReference>
<evidence type="ECO:0000256" key="1">
    <source>
        <dbReference type="ARBA" id="ARBA00000705"/>
    </source>
</evidence>
<keyword evidence="6 10" id="KW-0808">Transferase</keyword>
<dbReference type="InterPro" id="IPR002505">
    <property type="entry name" value="PTA_PTB"/>
</dbReference>
<feature type="domain" description="Phosphate acetyl/butaryl transferase" evidence="9">
    <location>
        <begin position="4"/>
        <end position="329"/>
    </location>
</feature>
<keyword evidence="11" id="KW-1185">Reference proteome</keyword>
<organism evidence="10 11">
    <name type="scientific">Sebaldella termitidis (strain ATCC 33386 / NCTC 11300)</name>
    <dbReference type="NCBI Taxonomy" id="526218"/>
    <lineage>
        <taxon>Bacteria</taxon>
        <taxon>Fusobacteriati</taxon>
        <taxon>Fusobacteriota</taxon>
        <taxon>Fusobacteriia</taxon>
        <taxon>Fusobacteriales</taxon>
        <taxon>Leptotrichiaceae</taxon>
        <taxon>Sebaldella</taxon>
    </lineage>
</organism>
<dbReference type="EMBL" id="CP001739">
    <property type="protein sequence ID" value="ACZ07493.1"/>
    <property type="molecule type" value="Genomic_DNA"/>
</dbReference>
<name>D1AP19_SEBTE</name>
<dbReference type="eggNOG" id="COG0280">
    <property type="taxonomic scope" value="Bacteria"/>
</dbReference>
<comment type="pathway">
    <text evidence="2">Metabolic intermediate biosynthesis; acetyl-CoA biosynthesis; acetyl-CoA from acetate: step 2/2.</text>
</comment>
<dbReference type="InterPro" id="IPR042113">
    <property type="entry name" value="P_AcTrfase_dom1"/>
</dbReference>
<dbReference type="NCBIfam" id="TIGR00651">
    <property type="entry name" value="pta"/>
    <property type="match status" value="1"/>
</dbReference>
<evidence type="ECO:0000256" key="7">
    <source>
        <dbReference type="ARBA" id="ARBA00023315"/>
    </source>
</evidence>
<dbReference type="STRING" id="526218.Sterm_0620"/>
<evidence type="ECO:0000256" key="4">
    <source>
        <dbReference type="ARBA" id="ARBA00012707"/>
    </source>
</evidence>
<evidence type="ECO:0000313" key="10">
    <source>
        <dbReference type="EMBL" id="ACZ07493.1"/>
    </source>
</evidence>
<dbReference type="InterPro" id="IPR042112">
    <property type="entry name" value="P_AcTrfase_dom2"/>
</dbReference>
<dbReference type="EC" id="2.3.1.8" evidence="4"/>
<gene>
    <name evidence="10" type="ordered locus">Sterm_0620</name>
</gene>
<dbReference type="Gene3D" id="3.40.50.10950">
    <property type="match status" value="1"/>
</dbReference>
<reference evidence="11" key="1">
    <citation type="submission" date="2009-09" db="EMBL/GenBank/DDBJ databases">
        <title>The complete chromosome of Sebaldella termitidis ATCC 33386.</title>
        <authorList>
            <consortium name="US DOE Joint Genome Institute (JGI-PGF)"/>
            <person name="Lucas S."/>
            <person name="Copeland A."/>
            <person name="Lapidus A."/>
            <person name="Glavina del Rio T."/>
            <person name="Dalin E."/>
            <person name="Tice H."/>
            <person name="Bruce D."/>
            <person name="Goodwin L."/>
            <person name="Pitluck S."/>
            <person name="Kyrpides N."/>
            <person name="Mavromatis K."/>
            <person name="Ivanova N."/>
            <person name="Mikhailova N."/>
            <person name="Sims D."/>
            <person name="Meincke L."/>
            <person name="Brettin T."/>
            <person name="Detter J.C."/>
            <person name="Han C."/>
            <person name="Larimer F."/>
            <person name="Land M."/>
            <person name="Hauser L."/>
            <person name="Markowitz V."/>
            <person name="Cheng J.F."/>
            <person name="Hugenholtz P."/>
            <person name="Woyke T."/>
            <person name="Wu D."/>
            <person name="Eisen J.A."/>
        </authorList>
    </citation>
    <scope>NUCLEOTIDE SEQUENCE [LARGE SCALE GENOMIC DNA]</scope>
    <source>
        <strain evidence="11">ATCC 33386 / NCTC 11300</strain>
    </source>
</reference>
<keyword evidence="7 10" id="KW-0012">Acyltransferase</keyword>
<dbReference type="PIRSF" id="PIRSF000428">
    <property type="entry name" value="P_Ac_trans"/>
    <property type="match status" value="1"/>
</dbReference>
<dbReference type="InterPro" id="IPR004614">
    <property type="entry name" value="P_AcTrfase"/>
</dbReference>
<evidence type="ECO:0000256" key="8">
    <source>
        <dbReference type="ARBA" id="ARBA00031108"/>
    </source>
</evidence>
<dbReference type="RefSeq" id="WP_012860089.1">
    <property type="nucleotide sequence ID" value="NC_013517.1"/>
</dbReference>
<dbReference type="AlphaFoldDB" id="D1AP19"/>
<protein>
    <recommendedName>
        <fullName evidence="5">Phosphate acetyltransferase</fullName>
        <ecNumber evidence="4">2.3.1.8</ecNumber>
    </recommendedName>
    <alternativeName>
        <fullName evidence="8">Phosphotransacetylase</fullName>
    </alternativeName>
</protein>
<dbReference type="SUPFAM" id="SSF53659">
    <property type="entry name" value="Isocitrate/Isopropylmalate dehydrogenase-like"/>
    <property type="match status" value="1"/>
</dbReference>
<dbReference type="HOGENOM" id="CLU_019723_0_1_0"/>
<evidence type="ECO:0000313" key="11">
    <source>
        <dbReference type="Proteomes" id="UP000000845"/>
    </source>
</evidence>
<dbReference type="PANTHER" id="PTHR43356">
    <property type="entry name" value="PHOSPHATE ACETYLTRANSFERASE"/>
    <property type="match status" value="1"/>
</dbReference>
<comment type="similarity">
    <text evidence="3">Belongs to the phosphate acetyltransferase and butyryltransferase family.</text>
</comment>
<accession>D1AP19</accession>
<evidence type="ECO:0000256" key="5">
    <source>
        <dbReference type="ARBA" id="ARBA00021528"/>
    </source>
</evidence>
<dbReference type="InterPro" id="IPR012147">
    <property type="entry name" value="P_Ac_Bu_trans"/>
</dbReference>
<dbReference type="Pfam" id="PF01515">
    <property type="entry name" value="PTA_PTB"/>
    <property type="match status" value="1"/>
</dbReference>
<evidence type="ECO:0000256" key="3">
    <source>
        <dbReference type="ARBA" id="ARBA00005656"/>
    </source>
</evidence>
<dbReference type="KEGG" id="str:Sterm_0620"/>